<organism evidence="3">
    <name type="scientific">Melanopsichium pennsylvanicum 4</name>
    <dbReference type="NCBI Taxonomy" id="1398559"/>
    <lineage>
        <taxon>Eukaryota</taxon>
        <taxon>Fungi</taxon>
        <taxon>Dikarya</taxon>
        <taxon>Basidiomycota</taxon>
        <taxon>Ustilaginomycotina</taxon>
        <taxon>Ustilaginomycetes</taxon>
        <taxon>Ustilaginales</taxon>
        <taxon>Ustilaginaceae</taxon>
        <taxon>Melanopsichium</taxon>
    </lineage>
</organism>
<feature type="signal peptide" evidence="2">
    <location>
        <begin position="1"/>
        <end position="27"/>
    </location>
</feature>
<protein>
    <submittedName>
        <fullName evidence="3">Uncharacterized protein</fullName>
    </submittedName>
</protein>
<reference evidence="3" key="1">
    <citation type="journal article" date="2014" name="Genome Biol. Evol.">
        <title>Gene Loss Rather Than Gene Gain Is Associated with a Host Jump from Monocots to Dicots in the Smut Fungus Melanopsichium pennsylvanicum.</title>
        <authorList>
            <person name="Sharma R."/>
            <person name="Mishra B."/>
            <person name="Runge F."/>
            <person name="Thines M."/>
        </authorList>
    </citation>
    <scope>NUCLEOTIDE SEQUENCE</scope>
    <source>
        <strain evidence="3">4</strain>
    </source>
</reference>
<evidence type="ECO:0000256" key="1">
    <source>
        <dbReference type="SAM" id="MobiDB-lite"/>
    </source>
</evidence>
<feature type="region of interest" description="Disordered" evidence="1">
    <location>
        <begin position="107"/>
        <end position="257"/>
    </location>
</feature>
<feature type="compositionally biased region" description="Basic and acidic residues" evidence="1">
    <location>
        <begin position="168"/>
        <end position="179"/>
    </location>
</feature>
<dbReference type="AlphaFoldDB" id="A0A077RBT2"/>
<feature type="compositionally biased region" description="Polar residues" evidence="1">
    <location>
        <begin position="141"/>
        <end position="152"/>
    </location>
</feature>
<feature type="chain" id="PRO_5001723048" evidence="2">
    <location>
        <begin position="28"/>
        <end position="713"/>
    </location>
</feature>
<dbReference type="EMBL" id="HG529700">
    <property type="protein sequence ID" value="CDI56792.1"/>
    <property type="molecule type" value="Genomic_DNA"/>
</dbReference>
<keyword evidence="2" id="KW-0732">Signal</keyword>
<name>A0A077RBT2_9BASI</name>
<evidence type="ECO:0000256" key="2">
    <source>
        <dbReference type="SAM" id="SignalP"/>
    </source>
</evidence>
<evidence type="ECO:0000313" key="3">
    <source>
        <dbReference type="EMBL" id="CDI56792.1"/>
    </source>
</evidence>
<sequence length="713" mass="78602">MRPANDSFLKRLLLLLTLLIFPSLTLGVQDDQLDLNNNLESLSSTPRSPVNVPLRDTLVTSRTIYPDEDPGAARVAWFREMNDQRLNSQGKWRYIHEPLTHPSDKYIHEPASNHAPASQRKPAGAGVGFEQGSRDGLFTFTAGSTMKDTGTVQKGEDNYRARSFGNADSRDGESSDVARLRSGLGDTSVQKWPEPTTVRMDDDLPMSPQGGSSGRRRGRFNEGSIHRNTHSSSSFRHDSDFGVPRNSPSPPESRGSQIRLADVAPFGTDHDIDPGRSAAGSVGRGRGLYAVGGEMREQSPTRNVLDNAAFKLRALQLGRNTPRSSANSPTISSESSFGGKWGITHIRTPLTAPATGRWAHSAVNSPSNLNTPGFIRQVGSFPDLTALDETARKSPNPFPPGFSKSPNQAIELAPYRLWSVKTALPSINLGGNTKLDGRLGENHAHFDSTRKALASQEFGEQLFNRIQWAAEHRVTPTSGHRVVTAFGGVTGGDIVTNPTFIDDPENPAPHIDSIVPTGQQKRINAWKQLAELVPPTLTGHSLGVYKDNQAEGWDGVKEGVHESVHPIQYLSLMMRDRNGAVILENSIHDALQRHLRTDTPPSVIAQLQKTRAKERAFQEKQLRKTKAEVGGGAERFNYRGRYNEGGETKGKESTPKTFEDLLGTKYATHNKFWYDYYHHQPVLRIKDPLETPLEQFEAFKPFADSVALKEVVR</sequence>
<accession>A0A077RBT2</accession>
<proteinExistence type="predicted"/>